<dbReference type="Proteomes" id="UP000075604">
    <property type="component" value="Unassembled WGS sequence"/>
</dbReference>
<proteinExistence type="predicted"/>
<dbReference type="AlphaFoldDB" id="A0A150PBH4"/>
<sequence length="257" mass="28127">MVQVVNYAGALAAPRVAQSLGAGPSREELLALLDRFIALNGDGSRVTIGDGTPIHEVTAHARTLRALCDTWTPSPEVPVAIQRAARSLLSAFGIPEPREGWDELDPPPEEPPEPEDPDSRPLPTEAELAARPHPLHFGVALQWCRYLASPRMVAKIPPADLRLPALGHLDNMLALFRTARSKNAEGRAYFATLINRLETLRALCEAWDGSEAPPARVQEVARAVHMQLQHASDPREYDELDEDVDPVYLTIPKGRSA</sequence>
<evidence type="ECO:0000256" key="1">
    <source>
        <dbReference type="SAM" id="MobiDB-lite"/>
    </source>
</evidence>
<reference evidence="2 3" key="1">
    <citation type="submission" date="2014-02" db="EMBL/GenBank/DDBJ databases">
        <title>The small core and large imbalanced accessory genome model reveals a collaborative survival strategy of Sorangium cellulosum strains in nature.</title>
        <authorList>
            <person name="Han K."/>
            <person name="Peng R."/>
            <person name="Blom J."/>
            <person name="Li Y.-Z."/>
        </authorList>
    </citation>
    <scope>NUCLEOTIDE SEQUENCE [LARGE SCALE GENOMIC DNA]</scope>
    <source>
        <strain evidence="2 3">So0157-18</strain>
    </source>
</reference>
<gene>
    <name evidence="2" type="ORF">BE04_36820</name>
</gene>
<feature type="compositionally biased region" description="Acidic residues" evidence="1">
    <location>
        <begin position="102"/>
        <end position="116"/>
    </location>
</feature>
<evidence type="ECO:0000313" key="3">
    <source>
        <dbReference type="Proteomes" id="UP000075604"/>
    </source>
</evidence>
<name>A0A150PBH4_SORCE</name>
<feature type="region of interest" description="Disordered" evidence="1">
    <location>
        <begin position="96"/>
        <end position="124"/>
    </location>
</feature>
<accession>A0A150PBH4</accession>
<dbReference type="EMBL" id="JELX01003192">
    <property type="protein sequence ID" value="KYF53034.1"/>
    <property type="molecule type" value="Genomic_DNA"/>
</dbReference>
<comment type="caution">
    <text evidence="2">The sequence shown here is derived from an EMBL/GenBank/DDBJ whole genome shotgun (WGS) entry which is preliminary data.</text>
</comment>
<evidence type="ECO:0000313" key="2">
    <source>
        <dbReference type="EMBL" id="KYF53034.1"/>
    </source>
</evidence>
<organism evidence="2 3">
    <name type="scientific">Sorangium cellulosum</name>
    <name type="common">Polyangium cellulosum</name>
    <dbReference type="NCBI Taxonomy" id="56"/>
    <lineage>
        <taxon>Bacteria</taxon>
        <taxon>Pseudomonadati</taxon>
        <taxon>Myxococcota</taxon>
        <taxon>Polyangia</taxon>
        <taxon>Polyangiales</taxon>
        <taxon>Polyangiaceae</taxon>
        <taxon>Sorangium</taxon>
    </lineage>
</organism>
<protein>
    <submittedName>
        <fullName evidence="2">Uncharacterized protein</fullName>
    </submittedName>
</protein>